<dbReference type="PROSITE" id="PS01298">
    <property type="entry name" value="DAPB"/>
    <property type="match status" value="1"/>
</dbReference>
<dbReference type="InterPro" id="IPR022664">
    <property type="entry name" value="DapB_N_CS"/>
</dbReference>
<dbReference type="Pfam" id="PF05173">
    <property type="entry name" value="DapB_C"/>
    <property type="match status" value="1"/>
</dbReference>
<accession>A0ABQ3B9Q7</accession>
<comment type="caution">
    <text evidence="16">The sequence shown here is derived from an EMBL/GenBank/DDBJ whole genome shotgun (WGS) entry which is preliminary data.</text>
</comment>
<comment type="catalytic activity">
    <reaction evidence="12 13">
        <text>(S)-2,3,4,5-tetrahydrodipicolinate + NAD(+) + H2O = (2S,4S)-4-hydroxy-2,3,4,5-tetrahydrodipicolinate + NADH + H(+)</text>
        <dbReference type="Rhea" id="RHEA:35323"/>
        <dbReference type="ChEBI" id="CHEBI:15377"/>
        <dbReference type="ChEBI" id="CHEBI:15378"/>
        <dbReference type="ChEBI" id="CHEBI:16845"/>
        <dbReference type="ChEBI" id="CHEBI:57540"/>
        <dbReference type="ChEBI" id="CHEBI:57945"/>
        <dbReference type="ChEBI" id="CHEBI:67139"/>
        <dbReference type="EC" id="1.17.1.8"/>
    </reaction>
</comment>
<evidence type="ECO:0000256" key="6">
    <source>
        <dbReference type="ARBA" id="ARBA00023002"/>
    </source>
</evidence>
<name>A0ABQ3B9Q7_9GAMM</name>
<feature type="active site" description="Proton donor" evidence="13">
    <location>
        <position position="159"/>
    </location>
</feature>
<keyword evidence="8 13" id="KW-0457">Lysine biosynthesis</keyword>
<dbReference type="Gene3D" id="3.30.360.10">
    <property type="entry name" value="Dihydrodipicolinate Reductase, domain 2"/>
    <property type="match status" value="1"/>
</dbReference>
<evidence type="ECO:0000259" key="14">
    <source>
        <dbReference type="Pfam" id="PF01113"/>
    </source>
</evidence>
<evidence type="ECO:0000256" key="8">
    <source>
        <dbReference type="ARBA" id="ARBA00023154"/>
    </source>
</evidence>
<evidence type="ECO:0000256" key="11">
    <source>
        <dbReference type="ARBA" id="ARBA00049080"/>
    </source>
</evidence>
<keyword evidence="6 13" id="KW-0560">Oxidoreductase</keyword>
<dbReference type="InterPro" id="IPR023940">
    <property type="entry name" value="DHDPR_bac"/>
</dbReference>
<feature type="binding site" evidence="13">
    <location>
        <position position="156"/>
    </location>
    <ligand>
        <name>(S)-2,3,4,5-tetrahydrodipicolinate</name>
        <dbReference type="ChEBI" id="CHEBI:16845"/>
    </ligand>
</feature>
<dbReference type="SUPFAM" id="SSF51735">
    <property type="entry name" value="NAD(P)-binding Rossmann-fold domains"/>
    <property type="match status" value="1"/>
</dbReference>
<dbReference type="RefSeq" id="WP_189577520.1">
    <property type="nucleotide sequence ID" value="NZ_BMXV01000007.1"/>
</dbReference>
<dbReference type="PANTHER" id="PTHR20836:SF0">
    <property type="entry name" value="4-HYDROXY-TETRAHYDRODIPICOLINATE REDUCTASE 1, CHLOROPLASTIC-RELATED"/>
    <property type="match status" value="1"/>
</dbReference>
<evidence type="ECO:0000313" key="17">
    <source>
        <dbReference type="Proteomes" id="UP000601597"/>
    </source>
</evidence>
<keyword evidence="2 13" id="KW-0963">Cytoplasm</keyword>
<evidence type="ECO:0000259" key="15">
    <source>
        <dbReference type="Pfam" id="PF05173"/>
    </source>
</evidence>
<dbReference type="PANTHER" id="PTHR20836">
    <property type="entry name" value="DIHYDRODIPICOLINATE REDUCTASE"/>
    <property type="match status" value="1"/>
</dbReference>
<sequence>MTRIAVTGAAGRMGKVLIEAIDEADDLTLGAAIVHPESSLIGADAGEMAGIGKNGVALAGNVGDVKDAFDILIDFTFPDLTLENLAFCSEHGKAVVIGTTGMTDAEKEQVRLAAEKTPVVFAPNMSVGINVMLDLLHKAASALGDDYDVEIIETHHRHKKDAPSGTALRLGEAVADALGRDLGECAVYGREGFTGERSRDEIGFETVRAGDVVGDHTVLFATMGERIEITHKASSRMTFAKGAIRAARWLQGKPAGLYDMQDVLSLKD</sequence>
<evidence type="ECO:0000256" key="3">
    <source>
        <dbReference type="ARBA" id="ARBA00022605"/>
    </source>
</evidence>
<evidence type="ECO:0000256" key="7">
    <source>
        <dbReference type="ARBA" id="ARBA00023027"/>
    </source>
</evidence>
<evidence type="ECO:0000256" key="9">
    <source>
        <dbReference type="ARBA" id="ARBA00037922"/>
    </source>
</evidence>
<dbReference type="EC" id="1.17.1.8" evidence="10 13"/>
<keyword evidence="17" id="KW-1185">Reference proteome</keyword>
<comment type="caution">
    <text evidence="13">Was originally thought to be a dihydrodipicolinate reductase (DHDPR), catalyzing the conversion of dihydrodipicolinate to tetrahydrodipicolinate. However, it was shown in E.coli that the substrate of the enzymatic reaction is not dihydrodipicolinate (DHDP) but in fact (2S,4S)-4-hydroxy-2,3,4,5-tetrahydrodipicolinic acid (HTPA), the product released by the DapA-catalyzed reaction.</text>
</comment>
<comment type="pathway">
    <text evidence="9 13">Amino-acid biosynthesis; L-lysine biosynthesis via DAP pathway; (S)-tetrahydrodipicolinate from L-aspartate: step 4/4.</text>
</comment>
<protein>
    <recommendedName>
        <fullName evidence="10 13">4-hydroxy-tetrahydrodipicolinate reductase</fullName>
        <shortName evidence="13">HTPA reductase</shortName>
        <ecNumber evidence="10 13">1.17.1.8</ecNumber>
    </recommendedName>
</protein>
<evidence type="ECO:0000256" key="12">
    <source>
        <dbReference type="ARBA" id="ARBA00049396"/>
    </source>
</evidence>
<dbReference type="EMBL" id="BMXV01000007">
    <property type="protein sequence ID" value="GGY80003.1"/>
    <property type="molecule type" value="Genomic_DNA"/>
</dbReference>
<comment type="catalytic activity">
    <reaction evidence="11 13">
        <text>(S)-2,3,4,5-tetrahydrodipicolinate + NADP(+) + H2O = (2S,4S)-4-hydroxy-2,3,4,5-tetrahydrodipicolinate + NADPH + H(+)</text>
        <dbReference type="Rhea" id="RHEA:35331"/>
        <dbReference type="ChEBI" id="CHEBI:15377"/>
        <dbReference type="ChEBI" id="CHEBI:15378"/>
        <dbReference type="ChEBI" id="CHEBI:16845"/>
        <dbReference type="ChEBI" id="CHEBI:57783"/>
        <dbReference type="ChEBI" id="CHEBI:58349"/>
        <dbReference type="ChEBI" id="CHEBI:67139"/>
        <dbReference type="EC" id="1.17.1.8"/>
    </reaction>
</comment>
<organism evidence="16 17">
    <name type="scientific">Marinobacter zhanjiangensis</name>
    <dbReference type="NCBI Taxonomy" id="578215"/>
    <lineage>
        <taxon>Bacteria</taxon>
        <taxon>Pseudomonadati</taxon>
        <taxon>Pseudomonadota</taxon>
        <taxon>Gammaproteobacteria</taxon>
        <taxon>Pseudomonadales</taxon>
        <taxon>Marinobacteraceae</taxon>
        <taxon>Marinobacter</taxon>
    </lineage>
</organism>
<comment type="caution">
    <text evidence="13">Lacks conserved residue(s) required for the propagation of feature annotation.</text>
</comment>
<comment type="subunit">
    <text evidence="13">Homotetramer.</text>
</comment>
<dbReference type="Proteomes" id="UP000601597">
    <property type="component" value="Unassembled WGS sequence"/>
</dbReference>
<proteinExistence type="inferred from homology"/>
<dbReference type="HAMAP" id="MF_00102">
    <property type="entry name" value="DapB"/>
    <property type="match status" value="1"/>
</dbReference>
<comment type="function">
    <text evidence="13">Catalyzes the conversion of 4-hydroxy-tetrahydrodipicolinate (HTPA) to tetrahydrodipicolinate.</text>
</comment>
<evidence type="ECO:0000313" key="16">
    <source>
        <dbReference type="EMBL" id="GGY80003.1"/>
    </source>
</evidence>
<feature type="binding site" evidence="13">
    <location>
        <begin position="98"/>
        <end position="100"/>
    </location>
    <ligand>
        <name>NAD(+)</name>
        <dbReference type="ChEBI" id="CHEBI:57540"/>
    </ligand>
</feature>
<evidence type="ECO:0000256" key="1">
    <source>
        <dbReference type="ARBA" id="ARBA00006642"/>
    </source>
</evidence>
<evidence type="ECO:0000256" key="2">
    <source>
        <dbReference type="ARBA" id="ARBA00022490"/>
    </source>
</evidence>
<keyword evidence="5 13" id="KW-0220">Diaminopimelate biosynthesis</keyword>
<dbReference type="InterPro" id="IPR022663">
    <property type="entry name" value="DapB_C"/>
</dbReference>
<keyword evidence="4 13" id="KW-0521">NADP</keyword>
<dbReference type="CDD" id="cd02274">
    <property type="entry name" value="DHDPR_N"/>
    <property type="match status" value="1"/>
</dbReference>
<dbReference type="Pfam" id="PF01113">
    <property type="entry name" value="DapB_N"/>
    <property type="match status" value="1"/>
</dbReference>
<evidence type="ECO:0000256" key="5">
    <source>
        <dbReference type="ARBA" id="ARBA00022915"/>
    </source>
</evidence>
<keyword evidence="3 13" id="KW-0028">Amino-acid biosynthesis</keyword>
<evidence type="ECO:0000256" key="4">
    <source>
        <dbReference type="ARBA" id="ARBA00022857"/>
    </source>
</evidence>
<dbReference type="PIRSF" id="PIRSF000161">
    <property type="entry name" value="DHPR"/>
    <property type="match status" value="1"/>
</dbReference>
<dbReference type="SUPFAM" id="SSF55347">
    <property type="entry name" value="Glyceraldehyde-3-phosphate dehydrogenase-like, C-terminal domain"/>
    <property type="match status" value="1"/>
</dbReference>
<feature type="binding site" evidence="13">
    <location>
        <begin position="165"/>
        <end position="166"/>
    </location>
    <ligand>
        <name>(S)-2,3,4,5-tetrahydrodipicolinate</name>
        <dbReference type="ChEBI" id="CHEBI:16845"/>
    </ligand>
</feature>
<comment type="subcellular location">
    <subcellularLocation>
        <location evidence="13">Cytoplasm</location>
    </subcellularLocation>
</comment>
<dbReference type="Gene3D" id="3.40.50.720">
    <property type="entry name" value="NAD(P)-binding Rossmann-like Domain"/>
    <property type="match status" value="1"/>
</dbReference>
<feature type="domain" description="Dihydrodipicolinate reductase C-terminal" evidence="15">
    <location>
        <begin position="128"/>
        <end position="264"/>
    </location>
</feature>
<dbReference type="NCBIfam" id="TIGR00036">
    <property type="entry name" value="dapB"/>
    <property type="match status" value="1"/>
</dbReference>
<comment type="similarity">
    <text evidence="1 13">Belongs to the DapB family.</text>
</comment>
<feature type="active site" description="Proton donor/acceptor" evidence="13">
    <location>
        <position position="155"/>
    </location>
</feature>
<reference evidence="17" key="1">
    <citation type="journal article" date="2019" name="Int. J. Syst. Evol. Microbiol.">
        <title>The Global Catalogue of Microorganisms (GCM) 10K type strain sequencing project: providing services to taxonomists for standard genome sequencing and annotation.</title>
        <authorList>
            <consortium name="The Broad Institute Genomics Platform"/>
            <consortium name="The Broad Institute Genome Sequencing Center for Infectious Disease"/>
            <person name="Wu L."/>
            <person name="Ma J."/>
        </authorList>
    </citation>
    <scope>NUCLEOTIDE SEQUENCE [LARGE SCALE GENOMIC DNA]</scope>
    <source>
        <strain evidence="17">KCTC 22280</strain>
    </source>
</reference>
<evidence type="ECO:0000256" key="10">
    <source>
        <dbReference type="ARBA" id="ARBA00038983"/>
    </source>
</evidence>
<gene>
    <name evidence="13 16" type="primary">dapB</name>
    <name evidence="16" type="ORF">GCM10007071_29140</name>
</gene>
<feature type="binding site" evidence="13">
    <location>
        <begin position="122"/>
        <end position="125"/>
    </location>
    <ligand>
        <name>NAD(+)</name>
        <dbReference type="ChEBI" id="CHEBI:57540"/>
    </ligand>
</feature>
<keyword evidence="7 13" id="KW-0520">NAD</keyword>
<dbReference type="InterPro" id="IPR036291">
    <property type="entry name" value="NAD(P)-bd_dom_sf"/>
</dbReference>
<feature type="binding site" evidence="13">
    <location>
        <begin position="8"/>
        <end position="13"/>
    </location>
    <ligand>
        <name>NAD(+)</name>
        <dbReference type="ChEBI" id="CHEBI:57540"/>
    </ligand>
</feature>
<evidence type="ECO:0000256" key="13">
    <source>
        <dbReference type="HAMAP-Rule" id="MF_00102"/>
    </source>
</evidence>
<feature type="domain" description="Dihydrodipicolinate reductase N-terminal" evidence="14">
    <location>
        <begin position="3"/>
        <end position="125"/>
    </location>
</feature>
<dbReference type="InterPro" id="IPR000846">
    <property type="entry name" value="DapB_N"/>
</dbReference>